<proteinExistence type="inferred from homology"/>
<dbReference type="PRINTS" id="PR00740">
    <property type="entry name" value="GLHYDRLASE27"/>
</dbReference>
<dbReference type="InterPro" id="IPR013785">
    <property type="entry name" value="Aldolase_TIM"/>
</dbReference>
<reference evidence="7" key="1">
    <citation type="submission" date="2022-10" db="EMBL/GenBank/DDBJ databases">
        <title>Comparative genomics and taxonomic characterization of three novel marine species of genus Reichenbachiella exhibiting antioxidant and polysaccharide degradation activities.</title>
        <authorList>
            <person name="Muhammad N."/>
            <person name="Lee Y.-J."/>
            <person name="Ko J."/>
            <person name="Kim S.-G."/>
        </authorList>
    </citation>
    <scope>NUCLEOTIDE SEQUENCE</scope>
    <source>
        <strain evidence="7">Wsw4-B4</strain>
    </source>
</reference>
<dbReference type="InterPro" id="IPR017853">
    <property type="entry name" value="GH"/>
</dbReference>
<dbReference type="Gene3D" id="2.60.40.1180">
    <property type="entry name" value="Golgi alpha-mannosidase II"/>
    <property type="match status" value="1"/>
</dbReference>
<dbReference type="GO" id="GO:0016787">
    <property type="term" value="F:hydrolase activity"/>
    <property type="evidence" value="ECO:0007669"/>
    <property type="project" value="UniProtKB-KW"/>
</dbReference>
<evidence type="ECO:0000256" key="1">
    <source>
        <dbReference type="ARBA" id="ARBA00009743"/>
    </source>
</evidence>
<dbReference type="CDD" id="cd14792">
    <property type="entry name" value="GH27"/>
    <property type="match status" value="1"/>
</dbReference>
<keyword evidence="4 5" id="KW-0326">Glycosidase</keyword>
<name>A0ABY6D4A0_9BACT</name>
<dbReference type="Gene3D" id="3.20.20.70">
    <property type="entry name" value="Aldolase class I"/>
    <property type="match status" value="1"/>
</dbReference>
<keyword evidence="5" id="KW-1015">Disulfide bond</keyword>
<dbReference type="InterPro" id="IPR013780">
    <property type="entry name" value="Glyco_hydro_b"/>
</dbReference>
<dbReference type="PANTHER" id="PTHR11452">
    <property type="entry name" value="ALPHA-GALACTOSIDASE/ALPHA-N-ACETYLGALACTOSAMINIDASE"/>
    <property type="match status" value="1"/>
</dbReference>
<sequence>MNRIIILAITLLGLNPIYAQQEKILAPTPPMGFISWNLFEGNISEDIVKSLADAMVENGLKDAGYEYIILDDLWHGERDENGNIQPDPKKFPNGIKVVADYVHSKGLKFGIYTDIAEKTCAGMEGSLGFETQDAQTYAAWGVDYIKCDYCYAPKDVWTAVERYTKFIEAVRATDRDIVFALCEWGQRSPWLWGERVGAQLWRTTWDLRDTWEHGRYGQGYNGIMEALDRQVGLEQYAGPGHWNDPDMLVIGLKGTGSSSSARGAAGCTSVEYEAQMGLWSLLAAPLLMTCDIRDMDADTKRILTNKEVIAINQDVLGKQASRVLKNEQKEIFVKPLADGSWAVGLLNRNGNKTTEITLDLSKQLKINGEKVRVRDLWLHKDLGEFDGTVALDVAPHQCRMLRIEVL</sequence>
<dbReference type="RefSeq" id="WP_263052715.1">
    <property type="nucleotide sequence ID" value="NZ_CP106735.1"/>
</dbReference>
<keyword evidence="8" id="KW-1185">Reference proteome</keyword>
<dbReference type="InterPro" id="IPR000111">
    <property type="entry name" value="Glyco_hydro_27/36_CS"/>
</dbReference>
<comment type="catalytic activity">
    <reaction evidence="5">
        <text>Hydrolysis of terminal, non-reducing alpha-D-galactose residues in alpha-D-galactosides, including galactose oligosaccharides, galactomannans and galactolipids.</text>
        <dbReference type="EC" id="3.2.1.22"/>
    </reaction>
</comment>
<protein>
    <recommendedName>
        <fullName evidence="5">Alpha-galactosidase</fullName>
        <ecNumber evidence="5">3.2.1.22</ecNumber>
    </recommendedName>
    <alternativeName>
        <fullName evidence="5">Melibiase</fullName>
    </alternativeName>
</protein>
<dbReference type="InterPro" id="IPR041233">
    <property type="entry name" value="Melibiase_C"/>
</dbReference>
<dbReference type="Pfam" id="PF16499">
    <property type="entry name" value="Melibiase_2"/>
    <property type="match status" value="1"/>
</dbReference>
<dbReference type="EMBL" id="CP106735">
    <property type="protein sequence ID" value="UXX80986.1"/>
    <property type="molecule type" value="Genomic_DNA"/>
</dbReference>
<dbReference type="PROSITE" id="PS00512">
    <property type="entry name" value="ALPHA_GALACTOSIDASE"/>
    <property type="match status" value="1"/>
</dbReference>
<comment type="similarity">
    <text evidence="1 5">Belongs to the glycosyl hydrolase 27 family.</text>
</comment>
<dbReference type="EC" id="3.2.1.22" evidence="5"/>
<gene>
    <name evidence="7" type="ORF">N7E81_07725</name>
</gene>
<organism evidence="7 8">
    <name type="scientific">Reichenbachiella carrageenanivorans</name>
    <dbReference type="NCBI Taxonomy" id="2979869"/>
    <lineage>
        <taxon>Bacteria</taxon>
        <taxon>Pseudomonadati</taxon>
        <taxon>Bacteroidota</taxon>
        <taxon>Cytophagia</taxon>
        <taxon>Cytophagales</taxon>
        <taxon>Reichenbachiellaceae</taxon>
        <taxon>Reichenbachiella</taxon>
    </lineage>
</organism>
<dbReference type="SUPFAM" id="SSF51445">
    <property type="entry name" value="(Trans)glycosidases"/>
    <property type="match status" value="1"/>
</dbReference>
<dbReference type="InterPro" id="IPR002241">
    <property type="entry name" value="Glyco_hydro_27"/>
</dbReference>
<dbReference type="Proteomes" id="UP001062165">
    <property type="component" value="Chromosome"/>
</dbReference>
<evidence type="ECO:0000313" key="7">
    <source>
        <dbReference type="EMBL" id="UXX80986.1"/>
    </source>
</evidence>
<dbReference type="SUPFAM" id="SSF51011">
    <property type="entry name" value="Glycosyl hydrolase domain"/>
    <property type="match status" value="1"/>
</dbReference>
<evidence type="ECO:0000259" key="6">
    <source>
        <dbReference type="Pfam" id="PF17801"/>
    </source>
</evidence>
<dbReference type="PANTHER" id="PTHR11452:SF75">
    <property type="entry name" value="ALPHA-GALACTOSIDASE MEL1"/>
    <property type="match status" value="1"/>
</dbReference>
<dbReference type="Pfam" id="PF17801">
    <property type="entry name" value="Melibiase_C"/>
    <property type="match status" value="1"/>
</dbReference>
<accession>A0ABY6D4A0</accession>
<evidence type="ECO:0000256" key="2">
    <source>
        <dbReference type="ARBA" id="ARBA00022729"/>
    </source>
</evidence>
<evidence type="ECO:0000256" key="3">
    <source>
        <dbReference type="ARBA" id="ARBA00022801"/>
    </source>
</evidence>
<feature type="domain" description="Alpha galactosidase C-terminal" evidence="6">
    <location>
        <begin position="328"/>
        <end position="403"/>
    </location>
</feature>
<evidence type="ECO:0000313" key="8">
    <source>
        <dbReference type="Proteomes" id="UP001062165"/>
    </source>
</evidence>
<evidence type="ECO:0000256" key="4">
    <source>
        <dbReference type="ARBA" id="ARBA00023295"/>
    </source>
</evidence>
<keyword evidence="2" id="KW-0732">Signal</keyword>
<keyword evidence="3 5" id="KW-0378">Hydrolase</keyword>
<evidence type="ECO:0000256" key="5">
    <source>
        <dbReference type="RuleBase" id="RU361168"/>
    </source>
</evidence>